<dbReference type="Proteomes" id="UP000664534">
    <property type="component" value="Unassembled WGS sequence"/>
</dbReference>
<dbReference type="AlphaFoldDB" id="A0A8H3FLK0"/>
<feature type="compositionally biased region" description="Polar residues" evidence="1">
    <location>
        <begin position="14"/>
        <end position="28"/>
    </location>
</feature>
<keyword evidence="3" id="KW-1185">Reference proteome</keyword>
<evidence type="ECO:0000313" key="3">
    <source>
        <dbReference type="Proteomes" id="UP000664534"/>
    </source>
</evidence>
<dbReference type="PANTHER" id="PTHR35340:SF6">
    <property type="entry name" value="ASST-DOMAIN-CONTAINING PROTEIN"/>
    <property type="match status" value="1"/>
</dbReference>
<dbReference type="EMBL" id="CAJPDT010000035">
    <property type="protein sequence ID" value="CAF9924088.1"/>
    <property type="molecule type" value="Genomic_DNA"/>
</dbReference>
<protein>
    <submittedName>
        <fullName evidence="2">Uncharacterized protein</fullName>
    </submittedName>
</protein>
<reference evidence="2" key="1">
    <citation type="submission" date="2021-03" db="EMBL/GenBank/DDBJ databases">
        <authorList>
            <person name="Tagirdzhanova G."/>
        </authorList>
    </citation>
    <scope>NUCLEOTIDE SEQUENCE</scope>
</reference>
<name>A0A8H3FLK0_9LECA</name>
<evidence type="ECO:0000256" key="1">
    <source>
        <dbReference type="SAM" id="MobiDB-lite"/>
    </source>
</evidence>
<organism evidence="2 3">
    <name type="scientific">Imshaugia aleurites</name>
    <dbReference type="NCBI Taxonomy" id="172621"/>
    <lineage>
        <taxon>Eukaryota</taxon>
        <taxon>Fungi</taxon>
        <taxon>Dikarya</taxon>
        <taxon>Ascomycota</taxon>
        <taxon>Pezizomycotina</taxon>
        <taxon>Lecanoromycetes</taxon>
        <taxon>OSLEUM clade</taxon>
        <taxon>Lecanoromycetidae</taxon>
        <taxon>Lecanorales</taxon>
        <taxon>Lecanorineae</taxon>
        <taxon>Parmeliaceae</taxon>
        <taxon>Imshaugia</taxon>
    </lineage>
</organism>
<dbReference type="InterPro" id="IPR053143">
    <property type="entry name" value="Arylsulfate_ST"/>
</dbReference>
<gene>
    <name evidence="2" type="ORF">IMSHALPRED_006095</name>
</gene>
<accession>A0A8H3FLK0</accession>
<proteinExistence type="predicted"/>
<dbReference type="Pfam" id="PF14269">
    <property type="entry name" value="Arylsulfotran_2"/>
    <property type="match status" value="1"/>
</dbReference>
<dbReference type="OrthoDB" id="5427350at2759"/>
<sequence>MLHHRSQTQPPNPVQATSSKEKITTQPPHHSRAKNDCEEVQGSPPHGDIVLEHFHSRRTDVARSFPLSSFLSIPRSNRPKTSAFSPHSTSKSSISISYFNNYNSFGVANGTNPTNGLELKLSLPPNKANPPVVLEQLSDPADPIHADSQGSTEFLPNGNIFMDYGEIAVLKEFGPDHSSGNDVRWTARFVADNLIQSYRGYKQVWHATPKTPPSLVIEPGASGSCSTGYVSWNGATDVDHWKIHEGSSESSLSLATVGYMGFETKFNVGQTCVQAVAITNGRAVGTSNVACTHG</sequence>
<feature type="region of interest" description="Disordered" evidence="1">
    <location>
        <begin position="1"/>
        <end position="49"/>
    </location>
</feature>
<evidence type="ECO:0000313" key="2">
    <source>
        <dbReference type="EMBL" id="CAF9924088.1"/>
    </source>
</evidence>
<dbReference type="PANTHER" id="PTHR35340">
    <property type="entry name" value="PQQ ENZYME REPEAT PROTEIN-RELATED"/>
    <property type="match status" value="1"/>
</dbReference>
<comment type="caution">
    <text evidence="2">The sequence shown here is derived from an EMBL/GenBank/DDBJ whole genome shotgun (WGS) entry which is preliminary data.</text>
</comment>
<dbReference type="InterPro" id="IPR039535">
    <property type="entry name" value="ASST-like"/>
</dbReference>